<sequence>MVYRKGRVASPQISFAAAGASSIGGIHIHEVAVFIAHIPAGDIFIIVVYSGRSVSRRAAVFHSVFKTGRSISIVFEGKTFHLAEKCLFKE</sequence>
<dbReference type="AlphaFoldDB" id="A0A2N6N8P9"/>
<comment type="caution">
    <text evidence="1">The sequence shown here is derived from an EMBL/GenBank/DDBJ whole genome shotgun (WGS) entry which is preliminary data.</text>
</comment>
<accession>A0A2N6N8P9</accession>
<proteinExistence type="predicted"/>
<gene>
    <name evidence="1" type="ORF">BM221_010537</name>
</gene>
<reference evidence="1 2" key="1">
    <citation type="journal article" date="2016" name="Appl. Microbiol. Biotechnol.">
        <title>Characterization of T-DNA insertion mutants with decreased virulence in the entomopathogenic fungus Beauveria bassiana JEF-007.</title>
        <authorList>
            <person name="Kim S."/>
            <person name="Lee S.J."/>
            <person name="Nai Y.S."/>
            <person name="Yu J.S."/>
            <person name="Lee M.R."/>
            <person name="Yang Y.T."/>
            <person name="Kim J.S."/>
        </authorList>
    </citation>
    <scope>NUCLEOTIDE SEQUENCE [LARGE SCALE GENOMIC DNA]</scope>
    <source>
        <strain evidence="1 2">JEF-007</strain>
    </source>
</reference>
<name>A0A2N6N8P9_BEABA</name>
<evidence type="ECO:0000313" key="1">
    <source>
        <dbReference type="EMBL" id="PMB63638.1"/>
    </source>
</evidence>
<evidence type="ECO:0000313" key="2">
    <source>
        <dbReference type="Proteomes" id="UP000235728"/>
    </source>
</evidence>
<dbReference type="Proteomes" id="UP000235728">
    <property type="component" value="Unassembled WGS sequence"/>
</dbReference>
<dbReference type="EMBL" id="MRVG01000018">
    <property type="protein sequence ID" value="PMB63638.1"/>
    <property type="molecule type" value="Genomic_DNA"/>
</dbReference>
<organism evidence="1 2">
    <name type="scientific">Beauveria bassiana</name>
    <name type="common">White muscardine disease fungus</name>
    <name type="synonym">Tritirachium shiotae</name>
    <dbReference type="NCBI Taxonomy" id="176275"/>
    <lineage>
        <taxon>Eukaryota</taxon>
        <taxon>Fungi</taxon>
        <taxon>Dikarya</taxon>
        <taxon>Ascomycota</taxon>
        <taxon>Pezizomycotina</taxon>
        <taxon>Sordariomycetes</taxon>
        <taxon>Hypocreomycetidae</taxon>
        <taxon>Hypocreales</taxon>
        <taxon>Cordycipitaceae</taxon>
        <taxon>Beauveria</taxon>
    </lineage>
</organism>
<protein>
    <submittedName>
        <fullName evidence="1">Uncharacterized protein</fullName>
    </submittedName>
</protein>